<keyword evidence="2" id="KW-0472">Membrane</keyword>
<dbReference type="KEGG" id="lcf:108899261"/>
<evidence type="ECO:0000313" key="4">
    <source>
        <dbReference type="RefSeq" id="XP_018555144.1"/>
    </source>
</evidence>
<dbReference type="GeneID" id="108899261"/>
<feature type="region of interest" description="Disordered" evidence="1">
    <location>
        <begin position="271"/>
        <end position="330"/>
    </location>
</feature>
<evidence type="ECO:0000256" key="1">
    <source>
        <dbReference type="SAM" id="MobiDB-lite"/>
    </source>
</evidence>
<accession>A0AAJ7QFY9</accession>
<name>A0AAJ7QFY9_LATCA</name>
<evidence type="ECO:0000313" key="3">
    <source>
        <dbReference type="Proteomes" id="UP000694890"/>
    </source>
</evidence>
<evidence type="ECO:0000256" key="2">
    <source>
        <dbReference type="SAM" id="Phobius"/>
    </source>
</evidence>
<protein>
    <submittedName>
        <fullName evidence="4">Uncharacterized protein LOC108899261</fullName>
    </submittedName>
</protein>
<dbReference type="AlphaFoldDB" id="A0AAJ7QFY9"/>
<dbReference type="RefSeq" id="XP_018555144.1">
    <property type="nucleotide sequence ID" value="XM_018699628.2"/>
</dbReference>
<feature type="compositionally biased region" description="Polar residues" evidence="1">
    <location>
        <begin position="288"/>
        <end position="312"/>
    </location>
</feature>
<feature type="compositionally biased region" description="Low complexity" evidence="1">
    <location>
        <begin position="277"/>
        <end position="286"/>
    </location>
</feature>
<feature type="transmembrane region" description="Helical" evidence="2">
    <location>
        <begin position="238"/>
        <end position="261"/>
    </location>
</feature>
<gene>
    <name evidence="4" type="primary">LOC108899261</name>
</gene>
<organism evidence="3 4">
    <name type="scientific">Lates calcarifer</name>
    <name type="common">Barramundi</name>
    <name type="synonym">Holocentrus calcarifer</name>
    <dbReference type="NCBI Taxonomy" id="8187"/>
    <lineage>
        <taxon>Eukaryota</taxon>
        <taxon>Metazoa</taxon>
        <taxon>Chordata</taxon>
        <taxon>Craniata</taxon>
        <taxon>Vertebrata</taxon>
        <taxon>Euteleostomi</taxon>
        <taxon>Actinopterygii</taxon>
        <taxon>Neopterygii</taxon>
        <taxon>Teleostei</taxon>
        <taxon>Neoteleostei</taxon>
        <taxon>Acanthomorphata</taxon>
        <taxon>Carangaria</taxon>
        <taxon>Carangaria incertae sedis</taxon>
        <taxon>Centropomidae</taxon>
        <taxon>Lates</taxon>
    </lineage>
</organism>
<feature type="compositionally biased region" description="Low complexity" evidence="1">
    <location>
        <begin position="316"/>
        <end position="330"/>
    </location>
</feature>
<reference evidence="4" key="1">
    <citation type="submission" date="2025-08" db="UniProtKB">
        <authorList>
            <consortium name="RefSeq"/>
        </authorList>
    </citation>
    <scope>IDENTIFICATION</scope>
    <source>
        <tissue evidence="4">Brain</tissue>
    </source>
</reference>
<proteinExistence type="predicted"/>
<sequence length="403" mass="44895">MDNGEAKDPRLSVSHASVTLRDLRERDQGTFSVSVGDRLYDIITLTINDCAKEFVQNYATVYYGSIPRKAEYLEFTPLHNRDQPQILWNRTDPQANKDGKVQVRGNTWEMYRLTQTDNGFYAFRKNDNTLLNRMKLSVEAYDRHYDKEAGERLVILYPAEFTTWTVTFIPEGETEHQTVIRGGTSAAGNFAWRLRVMHEGIEINPVQSTDSGRFEFRDEQGNLAMTAFLDLESDTLPFVVNTVGIIPVVIGIPVLVFCCCVRKCCCKKSSSKRNESAPQTAATPATYYHSQDTNQPAGTSYSPAPSTFSYQPRNLPVSTGPTTTSTGPSVHNPVNIHVTSPQPQVAVSGDQEAAPAPSMGSDMFSSDYEPKFDLKGLRFPSAPPLSSDSTFCDVYTSDKLNFL</sequence>
<keyword evidence="2" id="KW-1133">Transmembrane helix</keyword>
<dbReference type="Proteomes" id="UP000694890">
    <property type="component" value="Linkage group LG8"/>
</dbReference>
<keyword evidence="2" id="KW-0812">Transmembrane</keyword>